<dbReference type="InterPro" id="IPR051257">
    <property type="entry name" value="Diverse_CBS-Domain"/>
</dbReference>
<accession>G0LIG0</accession>
<protein>
    <submittedName>
        <fullName evidence="5">CBS domain protein</fullName>
    </submittedName>
</protein>
<dbReference type="OrthoDB" id="280213at2157"/>
<dbReference type="Pfam" id="PF23455">
    <property type="entry name" value="DUF7129"/>
    <property type="match status" value="1"/>
</dbReference>
<dbReference type="PROSITE" id="PS51371">
    <property type="entry name" value="CBS"/>
    <property type="match status" value="1"/>
</dbReference>
<dbReference type="InterPro" id="IPR000644">
    <property type="entry name" value="CBS_dom"/>
</dbReference>
<dbReference type="PANTHER" id="PTHR43080:SF2">
    <property type="entry name" value="CBS DOMAIN-CONTAINING PROTEIN"/>
    <property type="match status" value="1"/>
</dbReference>
<dbReference type="Pfam" id="PF00571">
    <property type="entry name" value="CBS"/>
    <property type="match status" value="2"/>
</dbReference>
<dbReference type="CDD" id="cd00350">
    <property type="entry name" value="rubredoxin_like"/>
    <property type="match status" value="1"/>
</dbReference>
<evidence type="ECO:0000313" key="6">
    <source>
        <dbReference type="Proteomes" id="UP000007954"/>
    </source>
</evidence>
<feature type="domain" description="CBS" evidence="4">
    <location>
        <begin position="74"/>
        <end position="133"/>
    </location>
</feature>
<dbReference type="InterPro" id="IPR046342">
    <property type="entry name" value="CBS_dom_sf"/>
</dbReference>
<feature type="region of interest" description="Disordered" evidence="3">
    <location>
        <begin position="163"/>
        <end position="183"/>
    </location>
</feature>
<dbReference type="SUPFAM" id="SSF57802">
    <property type="entry name" value="Rubredoxin-like"/>
    <property type="match status" value="1"/>
</dbReference>
<dbReference type="SMART" id="SM00116">
    <property type="entry name" value="CBS"/>
    <property type="match status" value="2"/>
</dbReference>
<dbReference type="PANTHER" id="PTHR43080">
    <property type="entry name" value="CBS DOMAIN-CONTAINING PROTEIN CBSX3, MITOCHONDRIAL"/>
    <property type="match status" value="1"/>
</dbReference>
<dbReference type="Proteomes" id="UP000007954">
    <property type="component" value="Chromosome"/>
</dbReference>
<reference evidence="5 6" key="1">
    <citation type="journal article" date="2011" name="PLoS ONE">
        <title>Haloquadratum walsbyi: limited diversity in a global pond.</title>
        <authorList>
            <person name="Dyall-Smith M."/>
            <person name="Pfeiffer F."/>
            <person name="Klee K."/>
            <person name="Palm P."/>
            <person name="Gross K."/>
            <person name="Schuster S.C."/>
            <person name="Rampp M."/>
            <person name="Oesterhelt D."/>
        </authorList>
    </citation>
    <scope>NUCLEOTIDE SEQUENCE [LARGE SCALE GENOMIC DNA]</scope>
    <source>
        <strain evidence="6">DSM 16854 / JCM 12705 / C23</strain>
    </source>
</reference>
<dbReference type="AlphaFoldDB" id="G0LIG0"/>
<keyword evidence="1 2" id="KW-0129">CBS domain</keyword>
<evidence type="ECO:0000259" key="4">
    <source>
        <dbReference type="PROSITE" id="PS51371"/>
    </source>
</evidence>
<dbReference type="SUPFAM" id="SSF54631">
    <property type="entry name" value="CBS-domain pair"/>
    <property type="match status" value="1"/>
</dbReference>
<organism evidence="5 6">
    <name type="scientific">Haloquadratum walsbyi (strain DSM 16854 / JCM 12705 / C23)</name>
    <dbReference type="NCBI Taxonomy" id="768065"/>
    <lineage>
        <taxon>Archaea</taxon>
        <taxon>Methanobacteriati</taxon>
        <taxon>Methanobacteriota</taxon>
        <taxon>Stenosarchaea group</taxon>
        <taxon>Halobacteria</taxon>
        <taxon>Halobacteriales</taxon>
        <taxon>Haloferacaceae</taxon>
        <taxon>Haloquadratum</taxon>
    </lineage>
</organism>
<sequence length="183" mass="19551">MTVSLTQSVTELMTTPVHSVSADTSVVNAAEILLDEDIGSVIAKEPAGILTKTDLVSGIHTVDSLEETTVAELMTQPVISVMSDATVQQAVDKMEDHNVKRIAVEQHENADERFIGIISVTDLTGALSESHETAIGMYVGLASADSPYMYECVECGNRITSDHQPESCPECGGPTRNLSVSRD</sequence>
<dbReference type="NCBIfam" id="NF033497">
    <property type="entry name" value="rubre_like_arch"/>
    <property type="match status" value="1"/>
</dbReference>
<dbReference type="HOGENOM" id="CLU_040681_12_1_2"/>
<dbReference type="KEGG" id="hwc:Hqrw_1968"/>
<dbReference type="RefSeq" id="WP_014555634.1">
    <property type="nucleotide sequence ID" value="NC_017459.1"/>
</dbReference>
<gene>
    <name evidence="5" type="ordered locus">Hqrw_1968</name>
</gene>
<evidence type="ECO:0000256" key="3">
    <source>
        <dbReference type="SAM" id="MobiDB-lite"/>
    </source>
</evidence>
<dbReference type="EMBL" id="FR746099">
    <property type="protein sequence ID" value="CCC39880.1"/>
    <property type="molecule type" value="Genomic_DNA"/>
</dbReference>
<evidence type="ECO:0000256" key="1">
    <source>
        <dbReference type="ARBA" id="ARBA00023122"/>
    </source>
</evidence>
<name>G0LIG0_HALWC</name>
<evidence type="ECO:0000256" key="2">
    <source>
        <dbReference type="PROSITE-ProRule" id="PRU00703"/>
    </source>
</evidence>
<dbReference type="Gene3D" id="3.10.580.10">
    <property type="entry name" value="CBS-domain"/>
    <property type="match status" value="1"/>
</dbReference>
<dbReference type="GeneID" id="89224848"/>
<dbReference type="InterPro" id="IPR055553">
    <property type="entry name" value="DUF7129"/>
</dbReference>
<dbReference type="Gene3D" id="2.20.28.30">
    <property type="entry name" value="RNA polymerase ii, chain L"/>
    <property type="match status" value="1"/>
</dbReference>
<proteinExistence type="predicted"/>
<evidence type="ECO:0000313" key="5">
    <source>
        <dbReference type="EMBL" id="CCC39880.1"/>
    </source>
</evidence>